<feature type="transmembrane region" description="Helical" evidence="2">
    <location>
        <begin position="278"/>
        <end position="299"/>
    </location>
</feature>
<comment type="similarity">
    <text evidence="1">Belongs to the sodium:galactoside symporter (TC 2.A.2) family.</text>
</comment>
<evidence type="ECO:0000313" key="4">
    <source>
        <dbReference type="Proteomes" id="UP001501353"/>
    </source>
</evidence>
<feature type="transmembrane region" description="Helical" evidence="2">
    <location>
        <begin position="305"/>
        <end position="332"/>
    </location>
</feature>
<keyword evidence="2" id="KW-1133">Transmembrane helix</keyword>
<dbReference type="InterPro" id="IPR039672">
    <property type="entry name" value="MFS_2"/>
</dbReference>
<keyword evidence="2" id="KW-0472">Membrane</keyword>
<feature type="transmembrane region" description="Helical" evidence="2">
    <location>
        <begin position="42"/>
        <end position="67"/>
    </location>
</feature>
<feature type="transmembrane region" description="Helical" evidence="2">
    <location>
        <begin position="252"/>
        <end position="271"/>
    </location>
</feature>
<feature type="transmembrane region" description="Helical" evidence="2">
    <location>
        <begin position="169"/>
        <end position="187"/>
    </location>
</feature>
<feature type="transmembrane region" description="Helical" evidence="2">
    <location>
        <begin position="9"/>
        <end position="30"/>
    </location>
</feature>
<feature type="transmembrane region" description="Helical" evidence="2">
    <location>
        <begin position="79"/>
        <end position="96"/>
    </location>
</feature>
<feature type="transmembrane region" description="Helical" evidence="2">
    <location>
        <begin position="217"/>
        <end position="240"/>
    </location>
</feature>
<organism evidence="3 4">
    <name type="scientific">Actimicrobium antarcticum</name>
    <dbReference type="NCBI Taxonomy" id="1051899"/>
    <lineage>
        <taxon>Bacteria</taxon>
        <taxon>Pseudomonadati</taxon>
        <taxon>Pseudomonadota</taxon>
        <taxon>Betaproteobacteria</taxon>
        <taxon>Burkholderiales</taxon>
        <taxon>Oxalobacteraceae</taxon>
        <taxon>Actimicrobium</taxon>
    </lineage>
</organism>
<dbReference type="InterPro" id="IPR036259">
    <property type="entry name" value="MFS_trans_sf"/>
</dbReference>
<feature type="transmembrane region" description="Helical" evidence="2">
    <location>
        <begin position="108"/>
        <end position="125"/>
    </location>
</feature>
<comment type="caution">
    <text evidence="3">The sequence shown here is derived from an EMBL/GenBank/DDBJ whole genome shotgun (WGS) entry which is preliminary data.</text>
</comment>
<dbReference type="RefSeq" id="WP_344763141.1">
    <property type="nucleotide sequence ID" value="NZ_BAAAZE010000008.1"/>
</dbReference>
<evidence type="ECO:0000256" key="1">
    <source>
        <dbReference type="ARBA" id="ARBA00009617"/>
    </source>
</evidence>
<dbReference type="PANTHER" id="PTHR11328">
    <property type="entry name" value="MAJOR FACILITATOR SUPERFAMILY DOMAIN-CONTAINING PROTEIN"/>
    <property type="match status" value="1"/>
</dbReference>
<evidence type="ECO:0000256" key="2">
    <source>
        <dbReference type="SAM" id="Phobius"/>
    </source>
</evidence>
<feature type="transmembrane region" description="Helical" evidence="2">
    <location>
        <begin position="388"/>
        <end position="406"/>
    </location>
</feature>
<keyword evidence="2" id="KW-0812">Transmembrane</keyword>
<protein>
    <submittedName>
        <fullName evidence="3">MFS transporter</fullName>
    </submittedName>
</protein>
<dbReference type="EMBL" id="BAAAZE010000008">
    <property type="protein sequence ID" value="GAA4022618.1"/>
    <property type="molecule type" value="Genomic_DNA"/>
</dbReference>
<reference evidence="4" key="1">
    <citation type="journal article" date="2019" name="Int. J. Syst. Evol. Microbiol.">
        <title>The Global Catalogue of Microorganisms (GCM) 10K type strain sequencing project: providing services to taxonomists for standard genome sequencing and annotation.</title>
        <authorList>
            <consortium name="The Broad Institute Genomics Platform"/>
            <consortium name="The Broad Institute Genome Sequencing Center for Infectious Disease"/>
            <person name="Wu L."/>
            <person name="Ma J."/>
        </authorList>
    </citation>
    <scope>NUCLEOTIDE SEQUENCE [LARGE SCALE GENOMIC DNA]</scope>
    <source>
        <strain evidence="4">JCM 16673</strain>
    </source>
</reference>
<dbReference type="Pfam" id="PF13347">
    <property type="entry name" value="MFS_2"/>
    <property type="match status" value="1"/>
</dbReference>
<dbReference type="Proteomes" id="UP001501353">
    <property type="component" value="Unassembled WGS sequence"/>
</dbReference>
<name>A0ABP7T8F9_9BURK</name>
<feature type="transmembrane region" description="Helical" evidence="2">
    <location>
        <begin position="344"/>
        <end position="368"/>
    </location>
</feature>
<feature type="transmembrane region" description="Helical" evidence="2">
    <location>
        <begin position="146"/>
        <end position="163"/>
    </location>
</feature>
<accession>A0ABP7T8F9</accession>
<sequence length="413" mass="44021">MARLSRSDLFAYGLFGMPLAMVALPVYVYVPQLYAERFGLSLTLVGTALLLARLFDAFLDPALGLWIDSSRRADGYRRFVLLSLPFLALGFIGLFHPPDAASALPMTWFLATLLVVYIGFSMATISHQSWGAALTQAPSERARLTATREGCGLVGVIIAAALPALAAPWWLTLAFLLVLLLAAMLLARRAPLPARVLRSHGGIAELLMPFRQRLFRWLFAVFLVNGIAAAIPATLFLFFAKDRLQLDQYAGLFLVLYFVAAAASMPLWVALAKRLGEARAWLGAMLLSVAVFIWTYGLAAGDGTAFGVICVLSGVTLGADLALPPALLAAVIGKAGDSGQREGVYFGAWSWATKMNLALAAGVSLPLLEQLGYVPGVQGATGAQALSVAYAVVPCGLKLVAAALLWRAPLRAI</sequence>
<dbReference type="Gene3D" id="1.20.1250.20">
    <property type="entry name" value="MFS general substrate transporter like domains"/>
    <property type="match status" value="2"/>
</dbReference>
<keyword evidence="4" id="KW-1185">Reference proteome</keyword>
<dbReference type="SUPFAM" id="SSF103473">
    <property type="entry name" value="MFS general substrate transporter"/>
    <property type="match status" value="1"/>
</dbReference>
<gene>
    <name evidence="3" type="ORF">GCM10022212_19840</name>
</gene>
<evidence type="ECO:0000313" key="3">
    <source>
        <dbReference type="EMBL" id="GAA4022618.1"/>
    </source>
</evidence>
<proteinExistence type="inferred from homology"/>
<dbReference type="PANTHER" id="PTHR11328:SF24">
    <property type="entry name" value="MAJOR FACILITATOR SUPERFAMILY (MFS) PROFILE DOMAIN-CONTAINING PROTEIN"/>
    <property type="match status" value="1"/>
</dbReference>